<evidence type="ECO:0000256" key="1">
    <source>
        <dbReference type="SAM" id="MobiDB-lite"/>
    </source>
</evidence>
<evidence type="ECO:0000313" key="2">
    <source>
        <dbReference type="EMBL" id="CDW22396.1"/>
    </source>
</evidence>
<reference evidence="2" key="1">
    <citation type="submission" date="2014-05" db="EMBL/GenBank/DDBJ databases">
        <authorList>
            <person name="Chronopoulou M."/>
        </authorList>
    </citation>
    <scope>NUCLEOTIDE SEQUENCE</scope>
    <source>
        <tissue evidence="2">Whole organism</tissue>
    </source>
</reference>
<name>A0A0K2TAB6_LEPSM</name>
<protein>
    <submittedName>
        <fullName evidence="2">Uncharacterized protein</fullName>
    </submittedName>
</protein>
<sequence length="20" mass="2181">MCVFVHEDPYSPGPLASMLS</sequence>
<accession>A0A0K2TAB6</accession>
<dbReference type="EMBL" id="HACA01005035">
    <property type="protein sequence ID" value="CDW22396.1"/>
    <property type="molecule type" value="Transcribed_RNA"/>
</dbReference>
<proteinExistence type="predicted"/>
<organism evidence="2">
    <name type="scientific">Lepeophtheirus salmonis</name>
    <name type="common">Salmon louse</name>
    <name type="synonym">Caligus salmonis</name>
    <dbReference type="NCBI Taxonomy" id="72036"/>
    <lineage>
        <taxon>Eukaryota</taxon>
        <taxon>Metazoa</taxon>
        <taxon>Ecdysozoa</taxon>
        <taxon>Arthropoda</taxon>
        <taxon>Crustacea</taxon>
        <taxon>Multicrustacea</taxon>
        <taxon>Hexanauplia</taxon>
        <taxon>Copepoda</taxon>
        <taxon>Siphonostomatoida</taxon>
        <taxon>Caligidae</taxon>
        <taxon>Lepeophtheirus</taxon>
    </lineage>
</organism>
<feature type="region of interest" description="Disordered" evidence="1">
    <location>
        <begin position="1"/>
        <end position="20"/>
    </location>
</feature>
<dbReference type="AlphaFoldDB" id="A0A0K2TAB6"/>